<accession>A0AAD6TYA3</accession>
<dbReference type="Pfam" id="PF00248">
    <property type="entry name" value="Aldo_ket_red"/>
    <property type="match status" value="1"/>
</dbReference>
<evidence type="ECO:0000256" key="1">
    <source>
        <dbReference type="ARBA" id="ARBA00023002"/>
    </source>
</evidence>
<dbReference type="GO" id="GO:0005737">
    <property type="term" value="C:cytoplasm"/>
    <property type="evidence" value="ECO:0007669"/>
    <property type="project" value="TreeGrafter"/>
</dbReference>
<dbReference type="EMBL" id="JARJCN010000048">
    <property type="protein sequence ID" value="KAJ7081850.1"/>
    <property type="molecule type" value="Genomic_DNA"/>
</dbReference>
<reference evidence="3" key="1">
    <citation type="submission" date="2023-03" db="EMBL/GenBank/DDBJ databases">
        <title>Massive genome expansion in bonnet fungi (Mycena s.s.) driven by repeated elements and novel gene families across ecological guilds.</title>
        <authorList>
            <consortium name="Lawrence Berkeley National Laboratory"/>
            <person name="Harder C.B."/>
            <person name="Miyauchi S."/>
            <person name="Viragh M."/>
            <person name="Kuo A."/>
            <person name="Thoen E."/>
            <person name="Andreopoulos B."/>
            <person name="Lu D."/>
            <person name="Skrede I."/>
            <person name="Drula E."/>
            <person name="Henrissat B."/>
            <person name="Morin E."/>
            <person name="Kohler A."/>
            <person name="Barry K."/>
            <person name="LaButti K."/>
            <person name="Morin E."/>
            <person name="Salamov A."/>
            <person name="Lipzen A."/>
            <person name="Mereny Z."/>
            <person name="Hegedus B."/>
            <person name="Baldrian P."/>
            <person name="Stursova M."/>
            <person name="Weitz H."/>
            <person name="Taylor A."/>
            <person name="Grigoriev I.V."/>
            <person name="Nagy L.G."/>
            <person name="Martin F."/>
            <person name="Kauserud H."/>
        </authorList>
    </citation>
    <scope>NUCLEOTIDE SEQUENCE</scope>
    <source>
        <strain evidence="3">CBHHK173m</strain>
    </source>
</reference>
<feature type="domain" description="NADP-dependent oxidoreductase" evidence="2">
    <location>
        <begin position="22"/>
        <end position="330"/>
    </location>
</feature>
<keyword evidence="1" id="KW-0560">Oxidoreductase</keyword>
<dbReference type="SUPFAM" id="SSF51430">
    <property type="entry name" value="NAD(P)-linked oxidoreductase"/>
    <property type="match status" value="1"/>
</dbReference>
<dbReference type="InterPro" id="IPR036812">
    <property type="entry name" value="NAD(P)_OxRdtase_dom_sf"/>
</dbReference>
<dbReference type="Proteomes" id="UP001222325">
    <property type="component" value="Unassembled WGS sequence"/>
</dbReference>
<proteinExistence type="predicted"/>
<dbReference type="GO" id="GO:0016491">
    <property type="term" value="F:oxidoreductase activity"/>
    <property type="evidence" value="ECO:0007669"/>
    <property type="project" value="UniProtKB-KW"/>
</dbReference>
<dbReference type="InterPro" id="IPR023210">
    <property type="entry name" value="NADP_OxRdtase_dom"/>
</dbReference>
<dbReference type="PANTHER" id="PTHR43625">
    <property type="entry name" value="AFLATOXIN B1 ALDEHYDE REDUCTASE"/>
    <property type="match status" value="1"/>
</dbReference>
<evidence type="ECO:0000259" key="2">
    <source>
        <dbReference type="Pfam" id="PF00248"/>
    </source>
</evidence>
<protein>
    <submittedName>
        <fullName evidence="3">NADP-dependent oxidoreductase domain-containing protein</fullName>
    </submittedName>
</protein>
<evidence type="ECO:0000313" key="3">
    <source>
        <dbReference type="EMBL" id="KAJ7081850.1"/>
    </source>
</evidence>
<gene>
    <name evidence="3" type="ORF">B0H15DRAFT_912666</name>
</gene>
<evidence type="ECO:0000313" key="4">
    <source>
        <dbReference type="Proteomes" id="UP001222325"/>
    </source>
</evidence>
<sequence length="369" mass="40454">MPSSSYPTRRLGLDDGPLVSAIGLGAMGLGGLQYGSADEESVLNMLTSAADSGVTFWDTADAYGDSEATIGKWFRKFGRRSEIFLSTKFGGKDFTENAENPYRPNSQPSHVKARIASSLALLSFPDPEKKEQSKSYIDLYFQHRVDPDTPIEVVLETLRPFIEAGQIRYVGLSDCGIEMLRRAKAVPGVGEKVVAVQVEFSPFEREAETSGFVEEARTLGVTIVPYSPLGRGMISGNYKSRADFEATDIRLNFMPRFSEANFATNLKLVDQFKAVAQQYAATPAQIALAWILRAYPDFVPIPGTRSAQRVKENAEAALIKLSDEDFGSIDLMVRSAEVKGAKIAPQFESATSCIAMAEWKGETQRTKKA</sequence>
<dbReference type="Gene3D" id="3.20.20.100">
    <property type="entry name" value="NADP-dependent oxidoreductase domain"/>
    <property type="match status" value="1"/>
</dbReference>
<comment type="caution">
    <text evidence="3">The sequence shown here is derived from an EMBL/GenBank/DDBJ whole genome shotgun (WGS) entry which is preliminary data.</text>
</comment>
<organism evidence="3 4">
    <name type="scientific">Mycena belliarum</name>
    <dbReference type="NCBI Taxonomy" id="1033014"/>
    <lineage>
        <taxon>Eukaryota</taxon>
        <taxon>Fungi</taxon>
        <taxon>Dikarya</taxon>
        <taxon>Basidiomycota</taxon>
        <taxon>Agaricomycotina</taxon>
        <taxon>Agaricomycetes</taxon>
        <taxon>Agaricomycetidae</taxon>
        <taxon>Agaricales</taxon>
        <taxon>Marasmiineae</taxon>
        <taxon>Mycenaceae</taxon>
        <taxon>Mycena</taxon>
    </lineage>
</organism>
<name>A0AAD6TYA3_9AGAR</name>
<dbReference type="InterPro" id="IPR050791">
    <property type="entry name" value="Aldo-Keto_reductase"/>
</dbReference>
<dbReference type="AlphaFoldDB" id="A0AAD6TYA3"/>
<dbReference type="PANTHER" id="PTHR43625:SF40">
    <property type="entry name" value="ALDO-KETO REDUCTASE YAKC [NADP(+)]"/>
    <property type="match status" value="1"/>
</dbReference>
<keyword evidence="4" id="KW-1185">Reference proteome</keyword>